<dbReference type="EMBL" id="UINC01000577">
    <property type="protein sequence ID" value="SUZ57746.1"/>
    <property type="molecule type" value="Genomic_DNA"/>
</dbReference>
<organism evidence="7">
    <name type="scientific">marine metagenome</name>
    <dbReference type="NCBI Taxonomy" id="408172"/>
    <lineage>
        <taxon>unclassified sequences</taxon>
        <taxon>metagenomes</taxon>
        <taxon>ecological metagenomes</taxon>
    </lineage>
</organism>
<evidence type="ECO:0000256" key="4">
    <source>
        <dbReference type="ARBA" id="ARBA00022729"/>
    </source>
</evidence>
<evidence type="ECO:0000256" key="1">
    <source>
        <dbReference type="ARBA" id="ARBA00004571"/>
    </source>
</evidence>
<dbReference type="PANTHER" id="PTHR35093">
    <property type="entry name" value="OUTER MEMBRANE PROTEIN NMB0088-RELATED"/>
    <property type="match status" value="1"/>
</dbReference>
<dbReference type="PANTHER" id="PTHR35093:SF8">
    <property type="entry name" value="OUTER MEMBRANE PROTEIN NMB0088-RELATED"/>
    <property type="match status" value="1"/>
</dbReference>
<reference evidence="7" key="1">
    <citation type="submission" date="2018-05" db="EMBL/GenBank/DDBJ databases">
        <authorList>
            <person name="Lanie J.A."/>
            <person name="Ng W.-L."/>
            <person name="Kazmierczak K.M."/>
            <person name="Andrzejewski T.M."/>
            <person name="Davidsen T.M."/>
            <person name="Wayne K.J."/>
            <person name="Tettelin H."/>
            <person name="Glass J.I."/>
            <person name="Rusch D."/>
            <person name="Podicherti R."/>
            <person name="Tsui H.-C.T."/>
            <person name="Winkler M.E."/>
        </authorList>
    </citation>
    <scope>NUCLEOTIDE SEQUENCE</scope>
</reference>
<evidence type="ECO:0000256" key="2">
    <source>
        <dbReference type="ARBA" id="ARBA00022452"/>
    </source>
</evidence>
<keyword evidence="3" id="KW-0812">Transmembrane</keyword>
<keyword evidence="5" id="KW-0472">Membrane</keyword>
<gene>
    <name evidence="7" type="ORF">METZ01_LOCUS10600</name>
</gene>
<evidence type="ECO:0000313" key="7">
    <source>
        <dbReference type="EMBL" id="SUZ57746.1"/>
    </source>
</evidence>
<dbReference type="InterPro" id="IPR005017">
    <property type="entry name" value="OMPP1/FadL/TodX"/>
</dbReference>
<dbReference type="AlphaFoldDB" id="A0A381NSX5"/>
<dbReference type="SUPFAM" id="SSF56935">
    <property type="entry name" value="Porins"/>
    <property type="match status" value="1"/>
</dbReference>
<protein>
    <recommendedName>
        <fullName evidence="8">Transporter</fullName>
    </recommendedName>
</protein>
<evidence type="ECO:0008006" key="8">
    <source>
        <dbReference type="Google" id="ProtNLM"/>
    </source>
</evidence>
<evidence type="ECO:0000256" key="6">
    <source>
        <dbReference type="ARBA" id="ARBA00023237"/>
    </source>
</evidence>
<evidence type="ECO:0000256" key="3">
    <source>
        <dbReference type="ARBA" id="ARBA00022692"/>
    </source>
</evidence>
<comment type="subcellular location">
    <subcellularLocation>
        <location evidence="1">Cell outer membrane</location>
        <topology evidence="1">Multi-pass membrane protein</topology>
    </subcellularLocation>
</comment>
<keyword evidence="2" id="KW-1134">Transmembrane beta strand</keyword>
<accession>A0A381NSX5</accession>
<dbReference type="Gene3D" id="2.40.160.60">
    <property type="entry name" value="Outer membrane protein transport protein (OMPP1/FadL/TodX)"/>
    <property type="match status" value="1"/>
</dbReference>
<proteinExistence type="predicted"/>
<dbReference type="GO" id="GO:0009279">
    <property type="term" value="C:cell outer membrane"/>
    <property type="evidence" value="ECO:0007669"/>
    <property type="project" value="UniProtKB-SubCell"/>
</dbReference>
<dbReference type="GO" id="GO:0015483">
    <property type="term" value="F:long-chain fatty acid transporting porin activity"/>
    <property type="evidence" value="ECO:0007669"/>
    <property type="project" value="TreeGrafter"/>
</dbReference>
<sequence length="519" mass="58746">MFNNFKLILLLSTFFICTCSDLFAQYGYYNDISRFSHSFSGGSARIQGLGNAQTSLGGDISSISGNPAGLGFFNKSVLSFGYELKSTNSNSKFLEGNTNDLLSSNELNNIAFVLKLGKKNSMFMCDDCPRLNIGFSYTKNKDFGSNIRYSGYNNNNSILDYFLEESQGVSFSQISSSLPIQGIGLLQEAYDHYLLNPISDLPNSYYSFVGGYPFQEEIIENRGSISQFSLSSGINVKDKFYLGAGLNFYSIRYDRSRTYNENNFEILVEDQWVFEGILDYLTLNDFLAIHGNGFSTTLGIIFKPIHNLNFGISYESKKSMKLNEESYNQLETNYFDYYFESEDTVLQNAISSTAKTVAEYKIISPSKLSIGSSFFYKKFGFITADVDLINYSSAKVSSYDFDPFYDNREIIEMYKSLAINYRIGLEGRYNNFYLRFGYNFLTNAYNKATEQTFNNDNSRIKKSVGIGYSNKIISIDLTYLVSKYSSKISPYTFKGQEPIANSDVDNSTILISLGFKFNN</sequence>
<evidence type="ECO:0000256" key="5">
    <source>
        <dbReference type="ARBA" id="ARBA00023136"/>
    </source>
</evidence>
<keyword evidence="4" id="KW-0732">Signal</keyword>
<name>A0A381NSX5_9ZZZZ</name>
<keyword evidence="6" id="KW-0998">Cell outer membrane</keyword>